<dbReference type="PANTHER" id="PTHR11434">
    <property type="entry name" value="NADH-UBIQUINONE OXIDOREDUCTASE SUBUNIT ND4L"/>
    <property type="match status" value="1"/>
</dbReference>
<keyword evidence="6 17" id="KW-0813">Transport</keyword>
<evidence type="ECO:0000256" key="13">
    <source>
        <dbReference type="ARBA" id="ARBA00023075"/>
    </source>
</evidence>
<comment type="function">
    <text evidence="17">Core subunit of the mitochondrial membrane respiratory chain NADH dehydrogenase (Complex I) which catalyzes electron transfer from NADH through the respiratory chain, using ubiquinone as an electron acceptor.</text>
</comment>
<dbReference type="CTD" id="4539"/>
<keyword evidence="12 17" id="KW-0520">NAD</keyword>
<name>G8J8A8_9DIPT</name>
<dbReference type="GO" id="GO:0042773">
    <property type="term" value="P:ATP synthesis coupled electron transport"/>
    <property type="evidence" value="ECO:0007669"/>
    <property type="project" value="UniProtKB-UniRule"/>
</dbReference>
<dbReference type="GeneID" id="11341489"/>
<evidence type="ECO:0000256" key="14">
    <source>
        <dbReference type="ARBA" id="ARBA00023128"/>
    </source>
</evidence>
<geneLocation type="mitochondrion" evidence="18"/>
<keyword evidence="13 17" id="KW-0830">Ubiquinone</keyword>
<proteinExistence type="inferred from homology"/>
<dbReference type="RefSeq" id="YP_004935214.1">
    <property type="nucleotide sequence ID" value="NC_016201.1"/>
</dbReference>
<evidence type="ECO:0000256" key="17">
    <source>
        <dbReference type="RuleBase" id="RU004419"/>
    </source>
</evidence>
<feature type="transmembrane region" description="Helical" evidence="17">
    <location>
        <begin position="57"/>
        <end position="82"/>
    </location>
</feature>
<evidence type="ECO:0000256" key="4">
    <source>
        <dbReference type="ARBA" id="ARBA00012944"/>
    </source>
</evidence>
<dbReference type="Pfam" id="PF00420">
    <property type="entry name" value="Oxidored_q2"/>
    <property type="match status" value="1"/>
</dbReference>
<evidence type="ECO:0000256" key="6">
    <source>
        <dbReference type="ARBA" id="ARBA00022448"/>
    </source>
</evidence>
<evidence type="ECO:0000256" key="7">
    <source>
        <dbReference type="ARBA" id="ARBA00022660"/>
    </source>
</evidence>
<evidence type="ECO:0000256" key="15">
    <source>
        <dbReference type="ARBA" id="ARBA00023136"/>
    </source>
</evidence>
<comment type="function">
    <text evidence="1">Core subunit of the mitochondrial membrane respiratory chain NADH dehydrogenase (Complex I) that is believed to belong to the minimal assembly required for catalysis. Complex I functions in the transfer of electrons from NADH to the respiratory chain. The immediate electron acceptor for the enzyme is believed to be ubiquinone.</text>
</comment>
<dbReference type="InterPro" id="IPR001133">
    <property type="entry name" value="NADH_UbQ_OxRdtase_chain4L/K"/>
</dbReference>
<dbReference type="EMBL" id="JN861744">
    <property type="protein sequence ID" value="AET13026.1"/>
    <property type="molecule type" value="Genomic_DNA"/>
</dbReference>
<comment type="similarity">
    <text evidence="3 17">Belongs to the complex I subunit 4L family.</text>
</comment>
<keyword evidence="9 17" id="KW-1278">Translocase</keyword>
<dbReference type="GO" id="GO:0005743">
    <property type="term" value="C:mitochondrial inner membrane"/>
    <property type="evidence" value="ECO:0007669"/>
    <property type="project" value="UniProtKB-SubCell"/>
</dbReference>
<keyword evidence="7 17" id="KW-0679">Respiratory chain</keyword>
<evidence type="ECO:0000256" key="5">
    <source>
        <dbReference type="ARBA" id="ARBA00016612"/>
    </source>
</evidence>
<dbReference type="InterPro" id="IPR039428">
    <property type="entry name" value="NUOK/Mnh_C1-like"/>
</dbReference>
<keyword evidence="14 17" id="KW-0496">Mitochondrion</keyword>
<keyword evidence="8 17" id="KW-0812">Transmembrane</keyword>
<dbReference type="AlphaFoldDB" id="G8J8A8"/>
<protein>
    <recommendedName>
        <fullName evidence="5 17">NADH-ubiquinone oxidoreductase chain 4L</fullName>
        <ecNumber evidence="4 17">7.1.1.2</ecNumber>
    </recommendedName>
</protein>
<dbReference type="GO" id="GO:0008137">
    <property type="term" value="F:NADH dehydrogenase (ubiquinone) activity"/>
    <property type="evidence" value="ECO:0007669"/>
    <property type="project" value="UniProtKB-EC"/>
</dbReference>
<keyword evidence="15 17" id="KW-0472">Membrane</keyword>
<evidence type="ECO:0000256" key="12">
    <source>
        <dbReference type="ARBA" id="ARBA00023027"/>
    </source>
</evidence>
<evidence type="ECO:0000256" key="3">
    <source>
        <dbReference type="ARBA" id="ARBA00010519"/>
    </source>
</evidence>
<evidence type="ECO:0000256" key="1">
    <source>
        <dbReference type="ARBA" id="ARBA00003257"/>
    </source>
</evidence>
<sequence>MLMFLFMVLSLFLFISGLMVFVSNRKHLLVTLLSLEMIVLGLFSLLFLYLNSFNFELFFSMIFLTFSVCEGALGLSILISMIRTHGNDYFQSFSVLQC</sequence>
<dbReference type="Gene3D" id="1.10.287.3510">
    <property type="match status" value="1"/>
</dbReference>
<dbReference type="EC" id="7.1.1.2" evidence="4 17"/>
<keyword evidence="11 17" id="KW-1133">Transmembrane helix</keyword>
<evidence type="ECO:0000313" key="18">
    <source>
        <dbReference type="EMBL" id="AET13026.1"/>
    </source>
</evidence>
<evidence type="ECO:0000256" key="9">
    <source>
        <dbReference type="ARBA" id="ARBA00022967"/>
    </source>
</evidence>
<dbReference type="PANTHER" id="PTHR11434:SF0">
    <property type="entry name" value="NADH-UBIQUINONE OXIDOREDUCTASE CHAIN 4L"/>
    <property type="match status" value="1"/>
</dbReference>
<gene>
    <name evidence="18" type="primary">ND4l</name>
</gene>
<feature type="transmembrane region" description="Helical" evidence="17">
    <location>
        <begin position="29"/>
        <end position="50"/>
    </location>
</feature>
<comment type="catalytic activity">
    <reaction evidence="16 17">
        <text>a ubiquinone + NADH + 5 H(+)(in) = a ubiquinol + NAD(+) + 4 H(+)(out)</text>
        <dbReference type="Rhea" id="RHEA:29091"/>
        <dbReference type="Rhea" id="RHEA-COMP:9565"/>
        <dbReference type="Rhea" id="RHEA-COMP:9566"/>
        <dbReference type="ChEBI" id="CHEBI:15378"/>
        <dbReference type="ChEBI" id="CHEBI:16389"/>
        <dbReference type="ChEBI" id="CHEBI:17976"/>
        <dbReference type="ChEBI" id="CHEBI:57540"/>
        <dbReference type="ChEBI" id="CHEBI:57945"/>
        <dbReference type="EC" id="7.1.1.2"/>
    </reaction>
</comment>
<evidence type="ECO:0000256" key="11">
    <source>
        <dbReference type="ARBA" id="ARBA00022989"/>
    </source>
</evidence>
<evidence type="ECO:0000256" key="10">
    <source>
        <dbReference type="ARBA" id="ARBA00022982"/>
    </source>
</evidence>
<dbReference type="GO" id="GO:0016651">
    <property type="term" value="F:oxidoreductase activity, acting on NAD(P)H"/>
    <property type="evidence" value="ECO:0007669"/>
    <property type="project" value="InterPro"/>
</dbReference>
<dbReference type="FunFam" id="1.10.287.3510:FF:000003">
    <property type="entry name" value="NADH-ubiquinone oxidoreductase chain 4L"/>
    <property type="match status" value="1"/>
</dbReference>
<keyword evidence="17" id="KW-0999">Mitochondrion inner membrane</keyword>
<comment type="subcellular location">
    <subcellularLocation>
        <location evidence="17">Mitochondrion inner membrane</location>
        <topology evidence="17">Multi-pass membrane protein</topology>
    </subcellularLocation>
    <subcellularLocation>
        <location evidence="2">Mitochondrion membrane</location>
        <topology evidence="2">Multi-pass membrane protein</topology>
    </subcellularLocation>
</comment>
<evidence type="ECO:0000256" key="16">
    <source>
        <dbReference type="ARBA" id="ARBA00049551"/>
    </source>
</evidence>
<evidence type="ECO:0000256" key="2">
    <source>
        <dbReference type="ARBA" id="ARBA00004225"/>
    </source>
</evidence>
<organism evidence="18">
    <name type="scientific">Ptychoptera sp. ATB-2011</name>
    <dbReference type="NCBI Taxonomy" id="1111051"/>
    <lineage>
        <taxon>Eukaryota</taxon>
        <taxon>Metazoa</taxon>
        <taxon>Ecdysozoa</taxon>
        <taxon>Arthropoda</taxon>
        <taxon>Hexapoda</taxon>
        <taxon>Insecta</taxon>
        <taxon>Pterygota</taxon>
        <taxon>Neoptera</taxon>
        <taxon>Endopterygota</taxon>
        <taxon>Diptera</taxon>
        <taxon>Nematocera</taxon>
        <taxon>Ptychopteridae</taxon>
        <taxon>Ptychopterinae</taxon>
        <taxon>Ptychoptera</taxon>
    </lineage>
</organism>
<accession>G8J8A8</accession>
<evidence type="ECO:0000256" key="8">
    <source>
        <dbReference type="ARBA" id="ARBA00022692"/>
    </source>
</evidence>
<reference evidence="18" key="1">
    <citation type="journal article" date="2012" name="Genome Biol. Evol.">
        <title>Mitochondrial genome sequences of Nematocera (lower Diptera): evidence of rearrangement following a complete genome duplication in a winter crane fly.</title>
        <authorList>
            <person name="Beckenbach A.T."/>
        </authorList>
    </citation>
    <scope>NUCLEOTIDE SEQUENCE</scope>
</reference>
<dbReference type="GO" id="GO:0030964">
    <property type="term" value="C:NADH dehydrogenase complex"/>
    <property type="evidence" value="ECO:0007669"/>
    <property type="project" value="TreeGrafter"/>
</dbReference>
<keyword evidence="10 17" id="KW-0249">Electron transport</keyword>